<dbReference type="EMBL" id="ACEQ02000017">
    <property type="protein sequence ID" value="EEZ75402.1"/>
    <property type="molecule type" value="Genomic_DNA"/>
</dbReference>
<dbReference type="Proteomes" id="UP000003843">
    <property type="component" value="Unassembled WGS sequence"/>
</dbReference>
<sequence>MPNFTQMPSEQVSDGILFGSSKDDVAPVAFKIADVMFCRRKISGTTATMPPAPLQTACRPRAAHIIPPCPRKRA</sequence>
<gene>
    <name evidence="1" type="ORF">NEILACOT_04502</name>
</gene>
<organism evidence="1 2">
    <name type="scientific">Neisseria lactamica ATCC 23970</name>
    <dbReference type="NCBI Taxonomy" id="546265"/>
    <lineage>
        <taxon>Bacteria</taxon>
        <taxon>Pseudomonadati</taxon>
        <taxon>Pseudomonadota</taxon>
        <taxon>Betaproteobacteria</taxon>
        <taxon>Neisseriales</taxon>
        <taxon>Neisseriaceae</taxon>
        <taxon>Neisseria</taxon>
    </lineage>
</organism>
<comment type="caution">
    <text evidence="1">The sequence shown here is derived from an EMBL/GenBank/DDBJ whole genome shotgun (WGS) entry which is preliminary data.</text>
</comment>
<accession>D0WAD3</accession>
<reference evidence="1 2" key="1">
    <citation type="submission" date="2009-10" db="EMBL/GenBank/DDBJ databases">
        <authorList>
            <person name="Weinstock G."/>
            <person name="Sodergren E."/>
            <person name="Clifton S."/>
            <person name="Fulton L."/>
            <person name="Fulton B."/>
            <person name="Courtney L."/>
            <person name="Fronick C."/>
            <person name="Harrison M."/>
            <person name="Strong C."/>
            <person name="Farmer C."/>
            <person name="Delahaunty K."/>
            <person name="Markovic C."/>
            <person name="Hall O."/>
            <person name="Minx P."/>
            <person name="Tomlinson C."/>
            <person name="Mitreva M."/>
            <person name="Nelson J."/>
            <person name="Hou S."/>
            <person name="Wollam A."/>
            <person name="Pepin K.H."/>
            <person name="Johnson M."/>
            <person name="Bhonagiri V."/>
            <person name="Nash W.E."/>
            <person name="Warren W."/>
            <person name="Chinwalla A."/>
            <person name="Mardis E.R."/>
            <person name="Wilson R.K."/>
        </authorList>
    </citation>
    <scope>NUCLEOTIDE SEQUENCE [LARGE SCALE GENOMIC DNA]</scope>
    <source>
        <strain evidence="1 2">ATCC 23970</strain>
    </source>
</reference>
<evidence type="ECO:0000313" key="2">
    <source>
        <dbReference type="Proteomes" id="UP000003843"/>
    </source>
</evidence>
<protein>
    <submittedName>
        <fullName evidence="1">Uncharacterized protein</fullName>
    </submittedName>
</protein>
<evidence type="ECO:0000313" key="1">
    <source>
        <dbReference type="EMBL" id="EEZ75402.1"/>
    </source>
</evidence>
<name>D0WAD3_NEILA</name>
<dbReference type="AlphaFoldDB" id="D0WAD3"/>
<proteinExistence type="predicted"/>